<evidence type="ECO:0008006" key="3">
    <source>
        <dbReference type="Google" id="ProtNLM"/>
    </source>
</evidence>
<gene>
    <name evidence="1" type="ORF">GCM10023189_39150</name>
</gene>
<sequence length="383" mass="44594">MESLFLQEHATSEPVLLQPDEIKALLRLAPHLITIKPAEQGWRITTHSWVGSMLLPTGRTLVVQPKVPINNLLFMLASQYQLAQWERYTQLDACKNYDLLDIYVFVLLEWLEKLLQRGMLKEYQTLEEDLARVKGKYKVGRIPTEQTRFRCEYDELSHQTVMNGMLRGTLRLALQLPLQKPLLTRVKNYYRRLAETGEVNLTEAMFQRLAYNKLNRHYQSIINLCYLIFSNTVLHERSGESLFSGFLVDMNRLFEDFIRSTIQRQLPERRVVKSVKTNWAQARQTISHLPALIPDILIEGRKILDTKYYRNAIHQEKLHSAHLYQLATYCGAYQLDGILVYPENGQAINESYQYNDTCLSIRTIKLDGTIAELIQSVEELTLS</sequence>
<keyword evidence="2" id="KW-1185">Reference proteome</keyword>
<dbReference type="Proteomes" id="UP001501175">
    <property type="component" value="Unassembled WGS sequence"/>
</dbReference>
<protein>
    <recommendedName>
        <fullName evidence="3">5-methylcytosine-specific restriction enzyme subunit McrC</fullName>
    </recommendedName>
</protein>
<dbReference type="PANTHER" id="PTHR38733">
    <property type="entry name" value="PROTEIN MCRC"/>
    <property type="match status" value="1"/>
</dbReference>
<dbReference type="RefSeq" id="WP_345246169.1">
    <property type="nucleotide sequence ID" value="NZ_BAABHD010000069.1"/>
</dbReference>
<evidence type="ECO:0000313" key="1">
    <source>
        <dbReference type="EMBL" id="GAA4462453.1"/>
    </source>
</evidence>
<reference evidence="2" key="1">
    <citation type="journal article" date="2019" name="Int. J. Syst. Evol. Microbiol.">
        <title>The Global Catalogue of Microorganisms (GCM) 10K type strain sequencing project: providing services to taxonomists for standard genome sequencing and annotation.</title>
        <authorList>
            <consortium name="The Broad Institute Genomics Platform"/>
            <consortium name="The Broad Institute Genome Sequencing Center for Infectious Disease"/>
            <person name="Wu L."/>
            <person name="Ma J."/>
        </authorList>
    </citation>
    <scope>NUCLEOTIDE SEQUENCE [LARGE SCALE GENOMIC DNA]</scope>
    <source>
        <strain evidence="2">JCM 17927</strain>
    </source>
</reference>
<accession>A0ABP8N7B1</accession>
<evidence type="ECO:0000313" key="2">
    <source>
        <dbReference type="Proteomes" id="UP001501175"/>
    </source>
</evidence>
<dbReference type="EMBL" id="BAABHD010000069">
    <property type="protein sequence ID" value="GAA4462453.1"/>
    <property type="molecule type" value="Genomic_DNA"/>
</dbReference>
<comment type="caution">
    <text evidence="1">The sequence shown here is derived from an EMBL/GenBank/DDBJ whole genome shotgun (WGS) entry which is preliminary data.</text>
</comment>
<proteinExistence type="predicted"/>
<organism evidence="1 2">
    <name type="scientific">Nibrella saemangeumensis</name>
    <dbReference type="NCBI Taxonomy" id="1084526"/>
    <lineage>
        <taxon>Bacteria</taxon>
        <taxon>Pseudomonadati</taxon>
        <taxon>Bacteroidota</taxon>
        <taxon>Cytophagia</taxon>
        <taxon>Cytophagales</taxon>
        <taxon>Spirosomataceae</taxon>
        <taxon>Nibrella</taxon>
    </lineage>
</organism>
<name>A0ABP8N7B1_9BACT</name>
<dbReference type="Pfam" id="PF10117">
    <property type="entry name" value="McrBC"/>
    <property type="match status" value="1"/>
</dbReference>
<dbReference type="InterPro" id="IPR019292">
    <property type="entry name" value="McrC"/>
</dbReference>
<dbReference type="PANTHER" id="PTHR38733:SF1">
    <property type="entry name" value="TYPE IV METHYL-DIRECTED RESTRICTION ENZYME ECOKMCRBC"/>
    <property type="match status" value="1"/>
</dbReference>